<evidence type="ECO:0000256" key="1">
    <source>
        <dbReference type="SAM" id="Phobius"/>
    </source>
</evidence>
<proteinExistence type="predicted"/>
<feature type="transmembrane region" description="Helical" evidence="1">
    <location>
        <begin position="197"/>
        <end position="214"/>
    </location>
</feature>
<feature type="transmembrane region" description="Helical" evidence="1">
    <location>
        <begin position="614"/>
        <end position="636"/>
    </location>
</feature>
<organism evidence="3 4">
    <name type="scientific">Sinorhizobium sojae CCBAU 05684</name>
    <dbReference type="NCBI Taxonomy" id="716928"/>
    <lineage>
        <taxon>Bacteria</taxon>
        <taxon>Pseudomonadati</taxon>
        <taxon>Pseudomonadota</taxon>
        <taxon>Alphaproteobacteria</taxon>
        <taxon>Hyphomicrobiales</taxon>
        <taxon>Rhizobiaceae</taxon>
        <taxon>Sinorhizobium/Ensifer group</taxon>
        <taxon>Sinorhizobium</taxon>
    </lineage>
</organism>
<dbReference type="InterPro" id="IPR002823">
    <property type="entry name" value="DUF112_TM"/>
</dbReference>
<evidence type="ECO:0000313" key="3">
    <source>
        <dbReference type="EMBL" id="ASY66394.1"/>
    </source>
</evidence>
<feature type="transmembrane region" description="Helical" evidence="1">
    <location>
        <begin position="352"/>
        <end position="374"/>
    </location>
</feature>
<evidence type="ECO:0000313" key="4">
    <source>
        <dbReference type="Proteomes" id="UP000217211"/>
    </source>
</evidence>
<keyword evidence="1" id="KW-0472">Membrane</keyword>
<dbReference type="OrthoDB" id="9806425at2"/>
<dbReference type="RefSeq" id="WP_034858462.1">
    <property type="nucleotide sequence ID" value="NZ_AJQT01000106.1"/>
</dbReference>
<dbReference type="AlphaFoldDB" id="A0A249PL24"/>
<dbReference type="PANTHER" id="PTHR35342:SF1">
    <property type="entry name" value="BLR4373 PROTEIN"/>
    <property type="match status" value="1"/>
</dbReference>
<dbReference type="KEGG" id="esj:SJ05684_b54120"/>
<dbReference type="Pfam" id="PF01970">
    <property type="entry name" value="TctA"/>
    <property type="match status" value="1"/>
</dbReference>
<feature type="transmembrane region" description="Helical" evidence="1">
    <location>
        <begin position="107"/>
        <end position="130"/>
    </location>
</feature>
<dbReference type="EMBL" id="CP023068">
    <property type="protein sequence ID" value="ASY66394.1"/>
    <property type="molecule type" value="Genomic_DNA"/>
</dbReference>
<dbReference type="eggNOG" id="COG3333">
    <property type="taxonomic scope" value="Bacteria"/>
</dbReference>
<feature type="transmembrane region" description="Helical" evidence="1">
    <location>
        <begin position="530"/>
        <end position="547"/>
    </location>
</feature>
<protein>
    <submittedName>
        <fullName evidence="3">Tricarboxylate transport membrane protein TctA</fullName>
    </submittedName>
</protein>
<feature type="transmembrane region" description="Helical" evidence="1">
    <location>
        <begin position="504"/>
        <end position="524"/>
    </location>
</feature>
<keyword evidence="4" id="KW-1185">Reference proteome</keyword>
<keyword evidence="1" id="KW-0812">Transmembrane</keyword>
<accession>A0A249PL24</accession>
<feature type="transmembrane region" description="Helical" evidence="1">
    <location>
        <begin position="136"/>
        <end position="160"/>
    </location>
</feature>
<feature type="transmembrane region" description="Helical" evidence="1">
    <location>
        <begin position="461"/>
        <end position="483"/>
    </location>
</feature>
<dbReference type="PANTHER" id="PTHR35342">
    <property type="entry name" value="TRICARBOXYLIC TRANSPORT PROTEIN"/>
    <property type="match status" value="1"/>
</dbReference>
<dbReference type="STRING" id="716928.GCA_000261485_04724"/>
<feature type="transmembrane region" description="Helical" evidence="1">
    <location>
        <begin position="576"/>
        <end position="608"/>
    </location>
</feature>
<feature type="transmembrane region" description="Helical" evidence="1">
    <location>
        <begin position="18"/>
        <end position="51"/>
    </location>
</feature>
<feature type="domain" description="DUF112" evidence="2">
    <location>
        <begin position="18"/>
        <end position="435"/>
    </location>
</feature>
<feature type="transmembrane region" description="Helical" evidence="1">
    <location>
        <begin position="432"/>
        <end position="449"/>
    </location>
</feature>
<keyword evidence="3" id="KW-0614">Plasmid</keyword>
<gene>
    <name evidence="3" type="ORF">SJ05684_b54120</name>
</gene>
<reference evidence="3 4" key="1">
    <citation type="submission" date="2017-08" db="EMBL/GenBank/DDBJ databases">
        <title>Multipartite genome sequences of Sinorhizobium species nodulating soybeans.</title>
        <authorList>
            <person name="Tian C.F."/>
        </authorList>
    </citation>
    <scope>NUCLEOTIDE SEQUENCE [LARGE SCALE GENOMIC DNA]</scope>
    <source>
        <strain evidence="3 4">CCBAU 05684</strain>
        <plasmid evidence="4">psj05684b</plasmid>
    </source>
</reference>
<feature type="transmembrane region" description="Helical" evidence="1">
    <location>
        <begin position="167"/>
        <end position="185"/>
    </location>
</feature>
<name>A0A249PL24_9HYPH</name>
<evidence type="ECO:0000259" key="2">
    <source>
        <dbReference type="Pfam" id="PF01970"/>
    </source>
</evidence>
<keyword evidence="1" id="KW-1133">Transmembrane helix</keyword>
<sequence length="648" mass="66989">MLDAALLALGHVFTGHHIAFLVVGVLIGLIVGILPGLGGIAGMSILLPFLYGMDPTSALGMLIGMVAVIPTGDTFTSVMMGIPGSSASQATVLDGFPLAKKGEAARALSAAFASSLLGGVIGALVLSVAIVMARPLVLSFSSAELFMLTLFGLSMVAVLSGRSLAKGMAAAGLGLIIGIVGTAPATGEPRMTLGIDYLYDGIPLVVVAMGLFAIPEIIDLLKRGAAISETTGLGGGWGKGLRDVLRHPWLVTRCAGLGCVIGALPGLGGAVVDWIAYSHAVQTSRDRSQFGKGDIRGVIAPESANNACQGGALVPTLLFGVPGSGSMAVFLGGMVLLGIQPGITLVETRLDLTYTIIWSLALANIVGAGLCVLLARYVARLTQIPFVYLAPFMIMITMFAAYQATRSIADLVALIVMGAVGLYMRRFGWPRPALLIGFVLAPGAENYLYQAVQFYDWGWIWRPGVLIIAGITAASVVLGLRYGSEISSEGHTDPAAAATRPRQFAFAALFLSAAVACIATALGLSFLGQVFPLTVGLLAAGGALWVLTHLYGSHASAVHDDDAALALEGRWSGRELYLSVFIGVVLGIWMIGFLGAMALFLPAFLIIAGKASPIRAAILTASALAFIYSITTAMSLRLPEGLIVTAFG</sequence>
<geneLocation type="plasmid" evidence="4">
    <name>psj05684b</name>
</geneLocation>
<dbReference type="Proteomes" id="UP000217211">
    <property type="component" value="Plasmid pSJ05684b"/>
</dbReference>
<feature type="transmembrane region" description="Helical" evidence="1">
    <location>
        <begin position="386"/>
        <end position="402"/>
    </location>
</feature>
<feature type="transmembrane region" description="Helical" evidence="1">
    <location>
        <begin position="327"/>
        <end position="346"/>
    </location>
</feature>